<keyword evidence="4" id="KW-0720">Serine protease</keyword>
<dbReference type="InterPro" id="IPR029045">
    <property type="entry name" value="ClpP/crotonase-like_dom_sf"/>
</dbReference>
<dbReference type="PANTHER" id="PTHR42987">
    <property type="entry name" value="PEPTIDASE S49"/>
    <property type="match status" value="1"/>
</dbReference>
<dbReference type="Pfam" id="PF01343">
    <property type="entry name" value="Peptidase_S49"/>
    <property type="match status" value="1"/>
</dbReference>
<dbReference type="SUPFAM" id="SSF52096">
    <property type="entry name" value="ClpP/crotonase"/>
    <property type="match status" value="1"/>
</dbReference>
<dbReference type="KEGG" id="hhk:HH1059_13060"/>
<evidence type="ECO:0000256" key="3">
    <source>
        <dbReference type="ARBA" id="ARBA00022801"/>
    </source>
</evidence>
<keyword evidence="5" id="KW-0812">Transmembrane</keyword>
<dbReference type="InterPro" id="IPR047272">
    <property type="entry name" value="S49_SppA_C"/>
</dbReference>
<keyword evidence="2 7" id="KW-0645">Protease</keyword>
<comment type="similarity">
    <text evidence="1">Belongs to the peptidase S49 family.</text>
</comment>
<dbReference type="InterPro" id="IPR002142">
    <property type="entry name" value="Peptidase_S49"/>
</dbReference>
<gene>
    <name evidence="7" type="ORF">HH1059_13060</name>
</gene>
<evidence type="ECO:0000313" key="8">
    <source>
        <dbReference type="Proteomes" id="UP000218890"/>
    </source>
</evidence>
<dbReference type="CDD" id="cd07023">
    <property type="entry name" value="S49_Sppa_N_C"/>
    <property type="match status" value="1"/>
</dbReference>
<dbReference type="Proteomes" id="UP000218890">
    <property type="component" value="Chromosome"/>
</dbReference>
<evidence type="ECO:0000256" key="4">
    <source>
        <dbReference type="ARBA" id="ARBA00022825"/>
    </source>
</evidence>
<feature type="domain" description="Peptidase S49" evidence="6">
    <location>
        <begin position="129"/>
        <end position="270"/>
    </location>
</feature>
<name>A0A0X8XCF5_HALHR</name>
<dbReference type="EMBL" id="AP017372">
    <property type="protein sequence ID" value="BAU58014.1"/>
    <property type="molecule type" value="Genomic_DNA"/>
</dbReference>
<evidence type="ECO:0000256" key="1">
    <source>
        <dbReference type="ARBA" id="ARBA00008683"/>
    </source>
</evidence>
<evidence type="ECO:0000256" key="5">
    <source>
        <dbReference type="SAM" id="Phobius"/>
    </source>
</evidence>
<dbReference type="PANTHER" id="PTHR42987:SF8">
    <property type="entry name" value="PROTEINASE"/>
    <property type="match status" value="1"/>
</dbReference>
<keyword evidence="5" id="KW-1133">Transmembrane helix</keyword>
<accession>A0A0X8XCF5</accession>
<dbReference type="OrthoDB" id="9764363at2"/>
<dbReference type="GO" id="GO:0006508">
    <property type="term" value="P:proteolysis"/>
    <property type="evidence" value="ECO:0007669"/>
    <property type="project" value="UniProtKB-KW"/>
</dbReference>
<organism evidence="7 8">
    <name type="scientific">Halorhodospira halochloris</name>
    <name type="common">Ectothiorhodospira halochloris</name>
    <dbReference type="NCBI Taxonomy" id="1052"/>
    <lineage>
        <taxon>Bacteria</taxon>
        <taxon>Pseudomonadati</taxon>
        <taxon>Pseudomonadota</taxon>
        <taxon>Gammaproteobacteria</taxon>
        <taxon>Chromatiales</taxon>
        <taxon>Ectothiorhodospiraceae</taxon>
        <taxon>Halorhodospira</taxon>
    </lineage>
</organism>
<keyword evidence="3" id="KW-0378">Hydrolase</keyword>
<proteinExistence type="inferred from homology"/>
<dbReference type="RefSeq" id="WP_096409389.1">
    <property type="nucleotide sequence ID" value="NZ_AP017372.2"/>
</dbReference>
<dbReference type="Gene3D" id="6.20.330.10">
    <property type="match status" value="1"/>
</dbReference>
<evidence type="ECO:0000259" key="6">
    <source>
        <dbReference type="Pfam" id="PF01343"/>
    </source>
</evidence>
<reference evidence="7" key="1">
    <citation type="submission" date="2016-02" db="EMBL/GenBank/DDBJ databases">
        <title>Halorhodospira halochloris DSM-1059 complete genome, version 2.</title>
        <authorList>
            <person name="Tsukatani Y."/>
        </authorList>
    </citation>
    <scope>NUCLEOTIDE SEQUENCE</scope>
    <source>
        <strain evidence="7">DSM 1059</strain>
    </source>
</reference>
<dbReference type="AlphaFoldDB" id="A0A0X8XCF5"/>
<sequence length="315" mass="34743">MSDQAWERAALREILDEALRERRRNRLWRIITRIALVVAILVLAISITQCAMTTDKEEVGPHTAEVRINEPIMSDSASSADNVIKGLNAAFEADDVAGVVLRINTPGGSPVHSQRIYDEIKRLRDEHPDIPVHAVIDDIGVSGGYFVAAAADKIHVGGSSVVGSIGVIAGSFGAEEALEKLGLERRVHTAGEDKAFLDPFSPLRDDHVEHLRLMLEDMHQQFIDAVREGRGERLDEENNEDLFSGLVWTGAQSIELGLADEIGSVSSVARDVIGEEEVVDYTAKRDFFTELSEQFGISVGQGLYYTLKRLEYQVH</sequence>
<protein>
    <submittedName>
        <fullName evidence="7">Periplasmic serine proteases</fullName>
    </submittedName>
</protein>
<dbReference type="Gene3D" id="3.90.226.10">
    <property type="entry name" value="2-enoyl-CoA Hydratase, Chain A, domain 1"/>
    <property type="match status" value="1"/>
</dbReference>
<feature type="transmembrane region" description="Helical" evidence="5">
    <location>
        <begin position="30"/>
        <end position="47"/>
    </location>
</feature>
<dbReference type="GO" id="GO:0008236">
    <property type="term" value="F:serine-type peptidase activity"/>
    <property type="evidence" value="ECO:0007669"/>
    <property type="project" value="UniProtKB-KW"/>
</dbReference>
<keyword evidence="8" id="KW-1185">Reference proteome</keyword>
<keyword evidence="5" id="KW-0472">Membrane</keyword>
<evidence type="ECO:0000256" key="2">
    <source>
        <dbReference type="ARBA" id="ARBA00022670"/>
    </source>
</evidence>
<evidence type="ECO:0000313" key="7">
    <source>
        <dbReference type="EMBL" id="BAU58014.1"/>
    </source>
</evidence>